<evidence type="ECO:0000313" key="3">
    <source>
        <dbReference type="Proteomes" id="UP000016930"/>
    </source>
</evidence>
<gene>
    <name evidence="2" type="ORF">CERSUDRAFT_45545</name>
</gene>
<dbReference type="OrthoDB" id="8062037at2759"/>
<evidence type="ECO:0000313" key="2">
    <source>
        <dbReference type="EMBL" id="EMD40226.1"/>
    </source>
</evidence>
<organism evidence="2 3">
    <name type="scientific">Ceriporiopsis subvermispora (strain B)</name>
    <name type="common">White-rot fungus</name>
    <name type="synonym">Gelatoporia subvermispora</name>
    <dbReference type="NCBI Taxonomy" id="914234"/>
    <lineage>
        <taxon>Eukaryota</taxon>
        <taxon>Fungi</taxon>
        <taxon>Dikarya</taxon>
        <taxon>Basidiomycota</taxon>
        <taxon>Agaricomycotina</taxon>
        <taxon>Agaricomycetes</taxon>
        <taxon>Polyporales</taxon>
        <taxon>Gelatoporiaceae</taxon>
        <taxon>Gelatoporia</taxon>
    </lineage>
</organism>
<accession>M2RMY0</accession>
<name>M2RMY0_CERS8</name>
<evidence type="ECO:0000256" key="1">
    <source>
        <dbReference type="SAM" id="MobiDB-lite"/>
    </source>
</evidence>
<reference evidence="2 3" key="1">
    <citation type="journal article" date="2012" name="Proc. Natl. Acad. Sci. U.S.A.">
        <title>Comparative genomics of Ceriporiopsis subvermispora and Phanerochaete chrysosporium provide insight into selective ligninolysis.</title>
        <authorList>
            <person name="Fernandez-Fueyo E."/>
            <person name="Ruiz-Duenas F.J."/>
            <person name="Ferreira P."/>
            <person name="Floudas D."/>
            <person name="Hibbett D.S."/>
            <person name="Canessa P."/>
            <person name="Larrondo L.F."/>
            <person name="James T.Y."/>
            <person name="Seelenfreund D."/>
            <person name="Lobos S."/>
            <person name="Polanco R."/>
            <person name="Tello M."/>
            <person name="Honda Y."/>
            <person name="Watanabe T."/>
            <person name="Watanabe T."/>
            <person name="Ryu J.S."/>
            <person name="Kubicek C.P."/>
            <person name="Schmoll M."/>
            <person name="Gaskell J."/>
            <person name="Hammel K.E."/>
            <person name="St John F.J."/>
            <person name="Vanden Wymelenberg A."/>
            <person name="Sabat G."/>
            <person name="Splinter BonDurant S."/>
            <person name="Syed K."/>
            <person name="Yadav J.S."/>
            <person name="Doddapaneni H."/>
            <person name="Subramanian V."/>
            <person name="Lavin J.L."/>
            <person name="Oguiza J.A."/>
            <person name="Perez G."/>
            <person name="Pisabarro A.G."/>
            <person name="Ramirez L."/>
            <person name="Santoyo F."/>
            <person name="Master E."/>
            <person name="Coutinho P.M."/>
            <person name="Henrissat B."/>
            <person name="Lombard V."/>
            <person name="Magnuson J.K."/>
            <person name="Kuees U."/>
            <person name="Hori C."/>
            <person name="Igarashi K."/>
            <person name="Samejima M."/>
            <person name="Held B.W."/>
            <person name="Barry K.W."/>
            <person name="LaButti K.M."/>
            <person name="Lapidus A."/>
            <person name="Lindquist E.A."/>
            <person name="Lucas S.M."/>
            <person name="Riley R."/>
            <person name="Salamov A.A."/>
            <person name="Hoffmeister D."/>
            <person name="Schwenk D."/>
            <person name="Hadar Y."/>
            <person name="Yarden O."/>
            <person name="de Vries R.P."/>
            <person name="Wiebenga A."/>
            <person name="Stenlid J."/>
            <person name="Eastwood D."/>
            <person name="Grigoriev I.V."/>
            <person name="Berka R.M."/>
            <person name="Blanchette R.A."/>
            <person name="Kersten P."/>
            <person name="Martinez A.T."/>
            <person name="Vicuna R."/>
            <person name="Cullen D."/>
        </authorList>
    </citation>
    <scope>NUCLEOTIDE SEQUENCE [LARGE SCALE GENOMIC DNA]</scope>
    <source>
        <strain evidence="2 3">B</strain>
    </source>
</reference>
<proteinExistence type="predicted"/>
<dbReference type="InterPro" id="IPR013083">
    <property type="entry name" value="Znf_RING/FYVE/PHD"/>
</dbReference>
<dbReference type="STRING" id="914234.M2RMY0"/>
<dbReference type="HOGENOM" id="CLU_125074_0_0_1"/>
<feature type="region of interest" description="Disordered" evidence="1">
    <location>
        <begin position="1"/>
        <end position="42"/>
    </location>
</feature>
<protein>
    <submittedName>
        <fullName evidence="2">Uncharacterized protein</fullName>
    </submittedName>
</protein>
<dbReference type="Gene3D" id="3.30.40.10">
    <property type="entry name" value="Zinc/RING finger domain, C3HC4 (zinc finger)"/>
    <property type="match status" value="1"/>
</dbReference>
<dbReference type="EMBL" id="KB445793">
    <property type="protein sequence ID" value="EMD40226.1"/>
    <property type="molecule type" value="Genomic_DNA"/>
</dbReference>
<dbReference type="AlphaFoldDB" id="M2RMY0"/>
<keyword evidence="3" id="KW-1185">Reference proteome</keyword>
<dbReference type="Proteomes" id="UP000016930">
    <property type="component" value="Unassembled WGS sequence"/>
</dbReference>
<sequence>MTAPPNARSANGGAATPSQPSSRRDKRRWSLPAAPGPTLRQRIERREREIGLRCSDVSCGLGPSDEDPVPVVDVSSLRQISIRPLKDHGEGDRVCEHTFHPSCLVSAERVAGWGQEDKKDDRDEEVEVSCPVCRAVGSISREDWEEGACALA</sequence>
<dbReference type="SUPFAM" id="SSF57850">
    <property type="entry name" value="RING/U-box"/>
    <property type="match status" value="1"/>
</dbReference>